<feature type="transmembrane region" description="Helical" evidence="6">
    <location>
        <begin position="12"/>
        <end position="30"/>
    </location>
</feature>
<dbReference type="PANTHER" id="PTHR22913:SF12">
    <property type="entry name" value="MANNURONAN SYNTHASE"/>
    <property type="match status" value="1"/>
</dbReference>
<dbReference type="GO" id="GO:0016757">
    <property type="term" value="F:glycosyltransferase activity"/>
    <property type="evidence" value="ECO:0007669"/>
    <property type="project" value="UniProtKB-KW"/>
</dbReference>
<feature type="transmembrane region" description="Helical" evidence="6">
    <location>
        <begin position="50"/>
        <end position="67"/>
    </location>
</feature>
<comment type="caution">
    <text evidence="7">The sequence shown here is derived from an EMBL/GenBank/DDBJ whole genome shotgun (WGS) entry which is preliminary data.</text>
</comment>
<feature type="transmembrane region" description="Helical" evidence="6">
    <location>
        <begin position="363"/>
        <end position="392"/>
    </location>
</feature>
<keyword evidence="4 7" id="KW-0808">Transferase</keyword>
<evidence type="ECO:0000256" key="5">
    <source>
        <dbReference type="ARBA" id="ARBA00023136"/>
    </source>
</evidence>
<feature type="transmembrane region" description="Helical" evidence="6">
    <location>
        <begin position="429"/>
        <end position="449"/>
    </location>
</feature>
<dbReference type="Proteomes" id="UP001596174">
    <property type="component" value="Unassembled WGS sequence"/>
</dbReference>
<evidence type="ECO:0000256" key="2">
    <source>
        <dbReference type="ARBA" id="ARBA00022475"/>
    </source>
</evidence>
<comment type="subcellular location">
    <subcellularLocation>
        <location evidence="1">Cell membrane</location>
    </subcellularLocation>
</comment>
<dbReference type="SUPFAM" id="SSF53448">
    <property type="entry name" value="Nucleotide-diphospho-sugar transferases"/>
    <property type="match status" value="1"/>
</dbReference>
<dbReference type="RefSeq" id="WP_380580133.1">
    <property type="nucleotide sequence ID" value="NZ_JBHSQJ010000014.1"/>
</dbReference>
<gene>
    <name evidence="7" type="ORF">ACFP3V_05015</name>
</gene>
<keyword evidence="3 7" id="KW-0328">Glycosyltransferase</keyword>
<evidence type="ECO:0000256" key="4">
    <source>
        <dbReference type="ARBA" id="ARBA00022679"/>
    </source>
</evidence>
<reference evidence="8" key="1">
    <citation type="journal article" date="2019" name="Int. J. Syst. Evol. Microbiol.">
        <title>The Global Catalogue of Microorganisms (GCM) 10K type strain sequencing project: providing services to taxonomists for standard genome sequencing and annotation.</title>
        <authorList>
            <consortium name="The Broad Institute Genomics Platform"/>
            <consortium name="The Broad Institute Genome Sequencing Center for Infectious Disease"/>
            <person name="Wu L."/>
            <person name="Ma J."/>
        </authorList>
    </citation>
    <scope>NUCLEOTIDE SEQUENCE [LARGE SCALE GENOMIC DNA]</scope>
    <source>
        <strain evidence="8">JCM 4816</strain>
    </source>
</reference>
<keyword evidence="8" id="KW-1185">Reference proteome</keyword>
<keyword evidence="6" id="KW-1133">Transmembrane helix</keyword>
<dbReference type="PANTHER" id="PTHR22913">
    <property type="entry name" value="HYALURONAN SYNTHASE"/>
    <property type="match status" value="1"/>
</dbReference>
<evidence type="ECO:0000256" key="1">
    <source>
        <dbReference type="ARBA" id="ARBA00004236"/>
    </source>
</evidence>
<evidence type="ECO:0000256" key="6">
    <source>
        <dbReference type="SAM" id="Phobius"/>
    </source>
</evidence>
<dbReference type="InterPro" id="IPR029044">
    <property type="entry name" value="Nucleotide-diphossugar_trans"/>
</dbReference>
<sequence length="476" mass="53042">MRSALTASRRTIRLLAVAGISVAALAGWTFRHIASTIATWQGHGGRFATIYTLAFVLLVWQVCLYSLERPKKVTPRQQRQLDELRVVIPVPAYNEDPGYLKACLESILGQTRLPQWVYVVDDGSSVDYTDVRTWFVEAAAGAGVRASWERTANGGKRHAQGHVVRATSWYADVYVTIDSDANLAPDAIDELLKPLAAGDVQSVAGIVLAGNNRGPGRPRVPQGTRVGGRVKAAVGWWASQLLCRATDLWFVTGQLVDRSAASTMGAVLVNSGVLAAYRADLVVDNLDGYLNETFFGRRVEFSDDSMLTIYALQRGRAVQQPSAFAFTAMPENLSHHLRQFTRWMRGAWIRSWWRFKYLPLKHYAYWGHLIGWIQMALSTVIFSLLFVVWPVASQSFDPTLLLIPVIVGYGQSLRYLSFRRSDERLRSQLLTFALAPVAVLWAFFVLRVVRWYAIATCLRTGWGTRTAGVEVALGES</sequence>
<dbReference type="EC" id="2.4.-.-" evidence="7"/>
<keyword evidence="6" id="KW-0812">Transmembrane</keyword>
<keyword evidence="2" id="KW-1003">Cell membrane</keyword>
<evidence type="ECO:0000256" key="3">
    <source>
        <dbReference type="ARBA" id="ARBA00022676"/>
    </source>
</evidence>
<dbReference type="Pfam" id="PF13641">
    <property type="entry name" value="Glyco_tranf_2_3"/>
    <property type="match status" value="1"/>
</dbReference>
<organism evidence="7 8">
    <name type="scientific">Streptacidiphilus monticola</name>
    <dbReference type="NCBI Taxonomy" id="2161674"/>
    <lineage>
        <taxon>Bacteria</taxon>
        <taxon>Bacillati</taxon>
        <taxon>Actinomycetota</taxon>
        <taxon>Actinomycetes</taxon>
        <taxon>Kitasatosporales</taxon>
        <taxon>Streptomycetaceae</taxon>
        <taxon>Streptacidiphilus</taxon>
    </lineage>
</organism>
<dbReference type="EMBL" id="JBHSQJ010000014">
    <property type="protein sequence ID" value="MFC5906579.1"/>
    <property type="molecule type" value="Genomic_DNA"/>
</dbReference>
<keyword evidence="5 6" id="KW-0472">Membrane</keyword>
<accession>A0ABW1FWF1</accession>
<dbReference type="Gene3D" id="3.90.550.10">
    <property type="entry name" value="Spore Coat Polysaccharide Biosynthesis Protein SpsA, Chain A"/>
    <property type="match status" value="1"/>
</dbReference>
<protein>
    <submittedName>
        <fullName evidence="7">Glycosyltransferase</fullName>
        <ecNumber evidence="7">2.4.-.-</ecNumber>
    </submittedName>
</protein>
<evidence type="ECO:0000313" key="8">
    <source>
        <dbReference type="Proteomes" id="UP001596174"/>
    </source>
</evidence>
<evidence type="ECO:0000313" key="7">
    <source>
        <dbReference type="EMBL" id="MFC5906579.1"/>
    </source>
</evidence>
<name>A0ABW1FWF1_9ACTN</name>
<proteinExistence type="predicted"/>